<evidence type="ECO:0000256" key="1">
    <source>
        <dbReference type="SAM" id="SignalP"/>
    </source>
</evidence>
<proteinExistence type="predicted"/>
<evidence type="ECO:0000313" key="2">
    <source>
        <dbReference type="EMBL" id="MDX7013118.1"/>
    </source>
</evidence>
<feature type="signal peptide" evidence="1">
    <location>
        <begin position="1"/>
        <end position="18"/>
    </location>
</feature>
<dbReference type="EMBL" id="JAWZZT010000001">
    <property type="protein sequence ID" value="MDX7013118.1"/>
    <property type="molecule type" value="Genomic_DNA"/>
</dbReference>
<organism evidence="2 3">
    <name type="scientific">Klebsiella aerogenes</name>
    <name type="common">Enterobacter aerogenes</name>
    <dbReference type="NCBI Taxonomy" id="548"/>
    <lineage>
        <taxon>Bacteria</taxon>
        <taxon>Pseudomonadati</taxon>
        <taxon>Pseudomonadota</taxon>
        <taxon>Gammaproteobacteria</taxon>
        <taxon>Enterobacterales</taxon>
        <taxon>Enterobacteriaceae</taxon>
        <taxon>Klebsiella/Raoultella group</taxon>
        <taxon>Klebsiella</taxon>
    </lineage>
</organism>
<dbReference type="Proteomes" id="UP001279012">
    <property type="component" value="Unassembled WGS sequence"/>
</dbReference>
<dbReference type="Gene3D" id="1.20.120.1620">
    <property type="match status" value="1"/>
</dbReference>
<protein>
    <submittedName>
        <fullName evidence="2">T6SS amidase immunity protein Tai4 family protein</fullName>
    </submittedName>
</protein>
<accession>A0AAW9DYF7</accession>
<reference evidence="2" key="1">
    <citation type="submission" date="2023-11" db="EMBL/GenBank/DDBJ databases">
        <title>Detection of rare carbapenemases in Enterobacterales - comparison of two colorimetric and two CIM-based carbapenemase assays.</title>
        <authorList>
            <person name="Schaffarczyk L."/>
            <person name="Noster J."/>
            <person name="Stelzer Y."/>
            <person name="Sattler J."/>
            <person name="Gatermann S."/>
            <person name="Hamprecht A."/>
        </authorList>
    </citation>
    <scope>NUCLEOTIDE SEQUENCE</scope>
    <source>
        <strain evidence="2">CIM-Cont-037</strain>
    </source>
</reference>
<evidence type="ECO:0000313" key="3">
    <source>
        <dbReference type="Proteomes" id="UP001279012"/>
    </source>
</evidence>
<feature type="chain" id="PRO_5043723684" evidence="1">
    <location>
        <begin position="19"/>
        <end position="140"/>
    </location>
</feature>
<keyword evidence="1" id="KW-0732">Signal</keyword>
<dbReference type="RefSeq" id="WP_015366563.1">
    <property type="nucleotide sequence ID" value="NZ_CAKNDN010000001.1"/>
</dbReference>
<dbReference type="InterPro" id="IPR038314">
    <property type="entry name" value="T6SS_sf"/>
</dbReference>
<dbReference type="Pfam" id="PF16695">
    <property type="entry name" value="Tai4"/>
    <property type="match status" value="1"/>
</dbReference>
<comment type="caution">
    <text evidence="2">The sequence shown here is derived from an EMBL/GenBank/DDBJ whole genome shotgun (WGS) entry which is preliminary data.</text>
</comment>
<sequence>MNRIIISLLLASSASAYAGDDPVLFVKQLPYKQVVKDVVLSRCLAQVADDKSQFSVDAARSSNALLEWVPFDIENGNDKINAIIAQYKSATNGFHSERQPAIQGVTLNCLRLYHSTELDKLTSQIIICDPNKTWSQDNPH</sequence>
<name>A0AAW9DYF7_KLEAE</name>
<dbReference type="AlphaFoldDB" id="A0AAW9DYF7"/>
<dbReference type="InterPro" id="IPR032032">
    <property type="entry name" value="Tai4"/>
</dbReference>
<gene>
    <name evidence="2" type="ORF">SJ059_01320</name>
</gene>